<organism evidence="2 3">
    <name type="scientific">Sandaracinobacter neustonicus</name>
    <dbReference type="NCBI Taxonomy" id="1715348"/>
    <lineage>
        <taxon>Bacteria</taxon>
        <taxon>Pseudomonadati</taxon>
        <taxon>Pseudomonadota</taxon>
        <taxon>Alphaproteobacteria</taxon>
        <taxon>Sphingomonadales</taxon>
        <taxon>Sphingosinicellaceae</taxon>
        <taxon>Sandaracinobacter</taxon>
    </lineage>
</organism>
<evidence type="ECO:0000259" key="1">
    <source>
        <dbReference type="Pfam" id="PF00535"/>
    </source>
</evidence>
<dbReference type="Gene3D" id="3.90.550.10">
    <property type="entry name" value="Spore Coat Polysaccharide Biosynthesis Protein SpsA, Chain A"/>
    <property type="match status" value="1"/>
</dbReference>
<proteinExistence type="predicted"/>
<gene>
    <name evidence="2" type="ORF">FJQ54_12930</name>
</gene>
<dbReference type="GO" id="GO:0016740">
    <property type="term" value="F:transferase activity"/>
    <property type="evidence" value="ECO:0007669"/>
    <property type="project" value="UniProtKB-KW"/>
</dbReference>
<accession>A0A501XGZ9</accession>
<dbReference type="OrthoDB" id="114108at2"/>
<dbReference type="AlphaFoldDB" id="A0A501XGZ9"/>
<evidence type="ECO:0000313" key="3">
    <source>
        <dbReference type="Proteomes" id="UP000319897"/>
    </source>
</evidence>
<feature type="domain" description="Glycosyltransferase 2-like" evidence="1">
    <location>
        <begin position="28"/>
        <end position="185"/>
    </location>
</feature>
<dbReference type="CDD" id="cd00761">
    <property type="entry name" value="Glyco_tranf_GTA_type"/>
    <property type="match status" value="1"/>
</dbReference>
<dbReference type="EMBL" id="VFSU01000029">
    <property type="protein sequence ID" value="TPE59826.1"/>
    <property type="molecule type" value="Genomic_DNA"/>
</dbReference>
<dbReference type="InterPro" id="IPR029044">
    <property type="entry name" value="Nucleotide-diphossugar_trans"/>
</dbReference>
<dbReference type="Pfam" id="PF00535">
    <property type="entry name" value="Glycos_transf_2"/>
    <property type="match status" value="1"/>
</dbReference>
<reference evidence="2 3" key="1">
    <citation type="submission" date="2019-06" db="EMBL/GenBank/DDBJ databases">
        <authorList>
            <person name="Lee I."/>
            <person name="Jang G.I."/>
            <person name="Hwang C.Y."/>
        </authorList>
    </citation>
    <scope>NUCLEOTIDE SEQUENCE [LARGE SCALE GENOMIC DNA]</scope>
    <source>
        <strain evidence="2 3">PAMC 28131</strain>
    </source>
</reference>
<dbReference type="PANTHER" id="PTHR43685:SF2">
    <property type="entry name" value="GLYCOSYLTRANSFERASE 2-LIKE DOMAIN-CONTAINING PROTEIN"/>
    <property type="match status" value="1"/>
</dbReference>
<dbReference type="InterPro" id="IPR001173">
    <property type="entry name" value="Glyco_trans_2-like"/>
</dbReference>
<name>A0A501XGZ9_9SPHN</name>
<protein>
    <submittedName>
        <fullName evidence="2">Glycosyltransferase</fullName>
    </submittedName>
</protein>
<dbReference type="SUPFAM" id="SSF53448">
    <property type="entry name" value="Nucleotide-diphospho-sugar transferases"/>
    <property type="match status" value="1"/>
</dbReference>
<dbReference type="PANTHER" id="PTHR43685">
    <property type="entry name" value="GLYCOSYLTRANSFERASE"/>
    <property type="match status" value="1"/>
</dbReference>
<comment type="caution">
    <text evidence="2">The sequence shown here is derived from an EMBL/GenBank/DDBJ whole genome shotgun (WGS) entry which is preliminary data.</text>
</comment>
<dbReference type="Proteomes" id="UP000319897">
    <property type="component" value="Unassembled WGS sequence"/>
</dbReference>
<dbReference type="InterPro" id="IPR050834">
    <property type="entry name" value="Glycosyltransf_2"/>
</dbReference>
<dbReference type="RefSeq" id="WP_140928835.1">
    <property type="nucleotide sequence ID" value="NZ_VFSU01000029.1"/>
</dbReference>
<keyword evidence="3" id="KW-1185">Reference proteome</keyword>
<keyword evidence="2" id="KW-0808">Transferase</keyword>
<evidence type="ECO:0000313" key="2">
    <source>
        <dbReference type="EMBL" id="TPE59826.1"/>
    </source>
</evidence>
<sequence length="325" mass="36291">MASQVPPSLRWSADPEHLLKTLGPPRVSVIIPHFNTPELLVKCLQAVAAQTLDHGWFEIIVVDNGSRLPMRLLEATWPGVRFLIERQPGPGPARNTGVRAARADILAFVDADVRVAPGWLMAGLKAVGRKPLAIFGGDIRIDVGDRKNMTDVEAFESVFSFRQKSYIQKKHYSVTANLIMTRAVFDRAGPFDGIDKPEDRALGERAYAMGIRTRYAPRMLAFHPARQNGEEIRRKFGRVAHQAFTQHVDRGKSLNLWDARAAAMAVSGVAHAPMMLFSRRVTGLGNRARGLRLLLQLRWHRALDMLELSRKARAGDQLALVNWNS</sequence>